<evidence type="ECO:0000313" key="2">
    <source>
        <dbReference type="Proteomes" id="UP000554520"/>
    </source>
</evidence>
<evidence type="ECO:0000313" key="1">
    <source>
        <dbReference type="EMBL" id="MBB3149078.1"/>
    </source>
</evidence>
<proteinExistence type="predicted"/>
<keyword evidence="2" id="KW-1185">Reference proteome</keyword>
<comment type="caution">
    <text evidence="1">The sequence shown here is derived from an EMBL/GenBank/DDBJ whole genome shotgun (WGS) entry which is preliminary data.</text>
</comment>
<dbReference type="EMBL" id="JACHXN010000026">
    <property type="protein sequence ID" value="MBB3149078.1"/>
    <property type="molecule type" value="Genomic_DNA"/>
</dbReference>
<dbReference type="Proteomes" id="UP000554520">
    <property type="component" value="Unassembled WGS sequence"/>
</dbReference>
<reference evidence="1 2" key="1">
    <citation type="submission" date="2020-08" db="EMBL/GenBank/DDBJ databases">
        <title>Genomic Encyclopedia of Type Strains, Phase III (KMG-III): the genomes of soil and plant-associated and newly described type strains.</title>
        <authorList>
            <person name="Whitman W."/>
        </authorList>
    </citation>
    <scope>NUCLEOTIDE SEQUENCE [LARGE SCALE GENOMIC DNA]</scope>
    <source>
        <strain evidence="1 2">CECT 7015</strain>
    </source>
</reference>
<protein>
    <submittedName>
        <fullName evidence="1">Uncharacterized protein</fullName>
    </submittedName>
</protein>
<accession>A0A839UDD5</accession>
<organism evidence="1 2">
    <name type="scientific">Phyllobacterium trifolii</name>
    <dbReference type="NCBI Taxonomy" id="300193"/>
    <lineage>
        <taxon>Bacteria</taxon>
        <taxon>Pseudomonadati</taxon>
        <taxon>Pseudomonadota</taxon>
        <taxon>Alphaproteobacteria</taxon>
        <taxon>Hyphomicrobiales</taxon>
        <taxon>Phyllobacteriaceae</taxon>
        <taxon>Phyllobacterium</taxon>
    </lineage>
</organism>
<gene>
    <name evidence="1" type="ORF">FHS21_005527</name>
</gene>
<dbReference type="AlphaFoldDB" id="A0A839UDD5"/>
<name>A0A839UDD5_9HYPH</name>
<sequence length="30" mass="3409">MRFDAVVILPRLSVRWGPCKALHGFVVIDL</sequence>